<dbReference type="SMR" id="A0A803KNQ2"/>
<evidence type="ECO:0000313" key="3">
    <source>
        <dbReference type="Proteomes" id="UP000596660"/>
    </source>
</evidence>
<dbReference type="Gramene" id="AUR62000658-RA">
    <property type="protein sequence ID" value="AUR62000658-RA:cds"/>
    <property type="gene ID" value="AUR62000658"/>
</dbReference>
<evidence type="ECO:0000313" key="2">
    <source>
        <dbReference type="EnsemblPlants" id="AUR62000658-RA:cds"/>
    </source>
</evidence>
<dbReference type="PANTHER" id="PTHR33825">
    <property type="entry name" value="CHITINASE-LIKE PROTEIN"/>
    <property type="match status" value="1"/>
</dbReference>
<dbReference type="PANTHER" id="PTHR33825:SF14">
    <property type="entry name" value="CHITINASE-LIKE PROTEIN"/>
    <property type="match status" value="1"/>
</dbReference>
<keyword evidence="1" id="KW-0472">Membrane</keyword>
<protein>
    <submittedName>
        <fullName evidence="2">Uncharacterized protein</fullName>
    </submittedName>
</protein>
<dbReference type="GO" id="GO:0009706">
    <property type="term" value="C:chloroplast inner membrane"/>
    <property type="evidence" value="ECO:0007669"/>
    <property type="project" value="EnsemblPlants"/>
</dbReference>
<proteinExistence type="predicted"/>
<reference evidence="2" key="2">
    <citation type="submission" date="2021-03" db="UniProtKB">
        <authorList>
            <consortium name="EnsemblPlants"/>
        </authorList>
    </citation>
    <scope>IDENTIFICATION</scope>
</reference>
<dbReference type="OrthoDB" id="1923031at2759"/>
<dbReference type="OMA" id="GMQQIGS"/>
<dbReference type="EnsemblPlants" id="AUR62000658-RA">
    <property type="protein sequence ID" value="AUR62000658-RA:cds"/>
    <property type="gene ID" value="AUR62000658"/>
</dbReference>
<organism evidence="2 3">
    <name type="scientific">Chenopodium quinoa</name>
    <name type="common">Quinoa</name>
    <dbReference type="NCBI Taxonomy" id="63459"/>
    <lineage>
        <taxon>Eukaryota</taxon>
        <taxon>Viridiplantae</taxon>
        <taxon>Streptophyta</taxon>
        <taxon>Embryophyta</taxon>
        <taxon>Tracheophyta</taxon>
        <taxon>Spermatophyta</taxon>
        <taxon>Magnoliopsida</taxon>
        <taxon>eudicotyledons</taxon>
        <taxon>Gunneridae</taxon>
        <taxon>Pentapetalae</taxon>
        <taxon>Caryophyllales</taxon>
        <taxon>Chenopodiaceae</taxon>
        <taxon>Chenopodioideae</taxon>
        <taxon>Atripliceae</taxon>
        <taxon>Chenopodium</taxon>
    </lineage>
</organism>
<dbReference type="RefSeq" id="XP_021772750.1">
    <property type="nucleotide sequence ID" value="XM_021917058.1"/>
</dbReference>
<name>A0A803KNQ2_CHEQI</name>
<dbReference type="KEGG" id="cqi:110736757"/>
<dbReference type="AlphaFoldDB" id="A0A803KNQ2"/>
<evidence type="ECO:0000256" key="1">
    <source>
        <dbReference type="SAM" id="Phobius"/>
    </source>
</evidence>
<feature type="transmembrane region" description="Helical" evidence="1">
    <location>
        <begin position="144"/>
        <end position="170"/>
    </location>
</feature>
<reference evidence="2" key="1">
    <citation type="journal article" date="2017" name="Nature">
        <title>The genome of Chenopodium quinoa.</title>
        <authorList>
            <person name="Jarvis D.E."/>
            <person name="Ho Y.S."/>
            <person name="Lightfoot D.J."/>
            <person name="Schmoeckel S.M."/>
            <person name="Li B."/>
            <person name="Borm T.J.A."/>
            <person name="Ohyanagi H."/>
            <person name="Mineta K."/>
            <person name="Michell C.T."/>
            <person name="Saber N."/>
            <person name="Kharbatia N.M."/>
            <person name="Rupper R.R."/>
            <person name="Sharp A.R."/>
            <person name="Dally N."/>
            <person name="Boughton B.A."/>
            <person name="Woo Y.H."/>
            <person name="Gao G."/>
            <person name="Schijlen E.G.W.M."/>
            <person name="Guo X."/>
            <person name="Momin A.A."/>
            <person name="Negrao S."/>
            <person name="Al-Babili S."/>
            <person name="Gehring C."/>
            <person name="Roessner U."/>
            <person name="Jung C."/>
            <person name="Murphy K."/>
            <person name="Arold S.T."/>
            <person name="Gojobori T."/>
            <person name="van der Linden C.G."/>
            <person name="van Loo E.N."/>
            <person name="Jellen E.N."/>
            <person name="Maughan P.J."/>
            <person name="Tester M."/>
        </authorList>
    </citation>
    <scope>NUCLEOTIDE SEQUENCE [LARGE SCALE GENOMIC DNA]</scope>
    <source>
        <strain evidence="2">cv. PI 614886</strain>
    </source>
</reference>
<accession>A0A803KNQ2</accession>
<keyword evidence="3" id="KW-1185">Reference proteome</keyword>
<gene>
    <name evidence="2" type="primary">LOC110736757</name>
</gene>
<dbReference type="RefSeq" id="XP_021772749.1">
    <property type="nucleotide sequence ID" value="XM_021917057.1"/>
</dbReference>
<keyword evidence="1" id="KW-1133">Transmembrane helix</keyword>
<keyword evidence="1" id="KW-0812">Transmembrane</keyword>
<dbReference type="Proteomes" id="UP000596660">
    <property type="component" value="Unplaced"/>
</dbReference>
<dbReference type="GeneID" id="110736757"/>
<sequence>MAAKTSRPWQPFTALRKHTLSFSLQITIMKSPLQLPSNLSTPTISLLLPHHFTFTTSISPSNSTLFLKPRTISPLHSSNRRNLQTLCYLNSSTQFKIPISITQKLQVQQFDSENRSEFVEIKNPNVPPFVSSWRLKFSLSDQAFFLLTFIACTTSVAFVSFVAAAVPTLYAMGRAANSFAKLADTAREELPSTMAAIRLSGIEISDLTVELNDLSQEISEGVNKSAQAVQAAKHGMQQIGSIARDQTMSMIEERANLPAISFQPVVSGAAKKTSRAVGHATRTLMNLISRGESIAENNE</sequence>